<proteinExistence type="predicted"/>
<keyword evidence="1" id="KW-0472">Membrane</keyword>
<keyword evidence="3" id="KW-1185">Reference proteome</keyword>
<evidence type="ECO:0000313" key="3">
    <source>
        <dbReference type="Proteomes" id="UP001500507"/>
    </source>
</evidence>
<organism evidence="2 3">
    <name type="scientific">Gangjinia marincola</name>
    <dbReference type="NCBI Taxonomy" id="578463"/>
    <lineage>
        <taxon>Bacteria</taxon>
        <taxon>Pseudomonadati</taxon>
        <taxon>Bacteroidota</taxon>
        <taxon>Flavobacteriia</taxon>
        <taxon>Flavobacteriales</taxon>
        <taxon>Flavobacteriaceae</taxon>
        <taxon>Gangjinia</taxon>
    </lineage>
</organism>
<reference evidence="3" key="1">
    <citation type="journal article" date="2019" name="Int. J. Syst. Evol. Microbiol.">
        <title>The Global Catalogue of Microorganisms (GCM) 10K type strain sequencing project: providing services to taxonomists for standard genome sequencing and annotation.</title>
        <authorList>
            <consortium name="The Broad Institute Genomics Platform"/>
            <consortium name="The Broad Institute Genome Sequencing Center for Infectious Disease"/>
            <person name="Wu L."/>
            <person name="Ma J."/>
        </authorList>
    </citation>
    <scope>NUCLEOTIDE SEQUENCE [LARGE SCALE GENOMIC DNA]</scope>
    <source>
        <strain evidence="3">JCM 16082</strain>
    </source>
</reference>
<evidence type="ECO:0000313" key="2">
    <source>
        <dbReference type="EMBL" id="GAA0872188.1"/>
    </source>
</evidence>
<name>A0ABP3XRX5_9FLAO</name>
<sequence length="235" mass="27007">MIFMKKFLMYSFGILLAFIVIGGIIYVIKNEALPKGSSSTEADQLAQKMLTALNYDAYKDTRYLKWTFRKRDYVWDRENNLVDIKWDNTVVNLRILIPELSNVFINGEIPSAKDKTEAIENAISRFNNDSFWLIAPYKVMDPGTIRSLVTLNESTQGLKVTYSTGGTTPGDSYVWVLDENYIPQYYKMWVDIIPVGGLKATWINFEEMESGARIAQKREIEGLMEIPLSNVRAWN</sequence>
<keyword evidence="1" id="KW-0812">Transmembrane</keyword>
<comment type="caution">
    <text evidence="2">The sequence shown here is derived from an EMBL/GenBank/DDBJ whole genome shotgun (WGS) entry which is preliminary data.</text>
</comment>
<accession>A0ABP3XRX5</accession>
<feature type="transmembrane region" description="Helical" evidence="1">
    <location>
        <begin position="7"/>
        <end position="28"/>
    </location>
</feature>
<gene>
    <name evidence="2" type="ORF">GCM10009117_13350</name>
</gene>
<protein>
    <submittedName>
        <fullName evidence="2">Uncharacterized protein</fullName>
    </submittedName>
</protein>
<keyword evidence="1" id="KW-1133">Transmembrane helix</keyword>
<dbReference type="Proteomes" id="UP001500507">
    <property type="component" value="Unassembled WGS sequence"/>
</dbReference>
<evidence type="ECO:0000256" key="1">
    <source>
        <dbReference type="SAM" id="Phobius"/>
    </source>
</evidence>
<dbReference type="EMBL" id="BAAAFG010000013">
    <property type="protein sequence ID" value="GAA0872188.1"/>
    <property type="molecule type" value="Genomic_DNA"/>
</dbReference>